<gene>
    <name evidence="5" type="ORF">DGI_2921</name>
</gene>
<dbReference type="Pfam" id="PF01168">
    <property type="entry name" value="Ala_racemase_N"/>
    <property type="match status" value="1"/>
</dbReference>
<keyword evidence="6" id="KW-1185">Reference proteome</keyword>
<dbReference type="KEGG" id="dgg:DGI_2921"/>
<evidence type="ECO:0000256" key="3">
    <source>
        <dbReference type="ARBA" id="ARBA00023235"/>
    </source>
</evidence>
<dbReference type="GO" id="GO:0030170">
    <property type="term" value="F:pyridoxal phosphate binding"/>
    <property type="evidence" value="ECO:0007669"/>
    <property type="project" value="TreeGrafter"/>
</dbReference>
<dbReference type="PANTHER" id="PTHR30511">
    <property type="entry name" value="ALANINE RACEMASE"/>
    <property type="match status" value="1"/>
</dbReference>
<keyword evidence="2" id="KW-0663">Pyridoxal phosphate</keyword>
<proteinExistence type="predicted"/>
<dbReference type="EMBL" id="CP006585">
    <property type="protein sequence ID" value="AGW14647.1"/>
    <property type="molecule type" value="Genomic_DNA"/>
</dbReference>
<dbReference type="Gene3D" id="3.20.20.10">
    <property type="entry name" value="Alanine racemase"/>
    <property type="match status" value="1"/>
</dbReference>
<dbReference type="InterPro" id="IPR001608">
    <property type="entry name" value="Ala_racemase_N"/>
</dbReference>
<evidence type="ECO:0000313" key="5">
    <source>
        <dbReference type="EMBL" id="AGW14647.1"/>
    </source>
</evidence>
<dbReference type="PATRIC" id="fig|1121448.10.peg.2884"/>
<dbReference type="OrthoDB" id="504078at2"/>
<dbReference type="GO" id="GO:0008784">
    <property type="term" value="F:alanine racemase activity"/>
    <property type="evidence" value="ECO:0007669"/>
    <property type="project" value="TreeGrafter"/>
</dbReference>
<dbReference type="PANTHER" id="PTHR30511:SF3">
    <property type="entry name" value="LYSINE RACEMASE"/>
    <property type="match status" value="1"/>
</dbReference>
<evidence type="ECO:0000259" key="4">
    <source>
        <dbReference type="Pfam" id="PF01168"/>
    </source>
</evidence>
<accession>T2GFH5</accession>
<dbReference type="AlphaFoldDB" id="T2GFH5"/>
<dbReference type="InterPro" id="IPR000821">
    <property type="entry name" value="Ala_racemase"/>
</dbReference>
<name>T2GFH5_MEGG1</name>
<keyword evidence="3" id="KW-0413">Isomerase</keyword>
<dbReference type="InterPro" id="IPR029066">
    <property type="entry name" value="PLP-binding_barrel"/>
</dbReference>
<feature type="domain" description="Alanine racemase N-terminal" evidence="4">
    <location>
        <begin position="7"/>
        <end position="223"/>
    </location>
</feature>
<reference evidence="6" key="2">
    <citation type="submission" date="2013-07" db="EMBL/GenBank/DDBJ databases">
        <authorList>
            <person name="Morais-Silva F.O."/>
            <person name="Rezende A.M."/>
            <person name="Pimentel C."/>
            <person name="Resende D.M."/>
            <person name="Santos C.I."/>
            <person name="Clemente C."/>
            <person name="de Oliveira L.M."/>
            <person name="da Silva S.M."/>
            <person name="Costa D.A."/>
            <person name="Varela-Raposo A."/>
            <person name="Horacio E.C.A."/>
            <person name="Matos M."/>
            <person name="Flores O."/>
            <person name="Ruiz J.C."/>
            <person name="Rodrigues-Pousada C."/>
        </authorList>
    </citation>
    <scope>NUCLEOTIDE SEQUENCE [LARGE SCALE GENOMIC DNA]</scope>
    <source>
        <strain evidence="6">ATCC 19364 / DSM 1382 / NCIMB 9332 / VKM B-1759</strain>
    </source>
</reference>
<comment type="cofactor">
    <cofactor evidence="1">
        <name>pyridoxal 5'-phosphate</name>
        <dbReference type="ChEBI" id="CHEBI:597326"/>
    </cofactor>
</comment>
<evidence type="ECO:0000313" key="6">
    <source>
        <dbReference type="Proteomes" id="UP000016587"/>
    </source>
</evidence>
<dbReference type="HOGENOM" id="CLU_796264_0_0_7"/>
<sequence>MARIVADLQLLRGNVRALAARCQGLGLRLLPVLKGVDAWLPLAAICHEEGAGPVAVSSVAQAARLAAAGLPRPVMLGLPPLSQVRDVAALCCRSVVSSLEVARALAAQAQALRQSHRVLVMMDLGDGREGCRPDEVPALAHAVRQMAHPWFGLDGVAANFGCLVEAPPSARSMDDLEKVVCEVGRQTGEAGEVSLGGSVLLPWLARHALPACVTELRIGYALLLGHFMGQECGVDGLRRDAFLLAAEVLESGDKRTDTEGLRRRIILDVGVLEVSPSRQTPLEQGMRLVGASSDYLVLDVHECARRFGTGDEVFFRPEYESLARAFHSCSVKKPYNVAPHCADGLHCS</sequence>
<dbReference type="STRING" id="1121448.DGI_2921"/>
<reference evidence="5 6" key="1">
    <citation type="journal article" date="2013" name="J. Bacteriol.">
        <title>Roles of HynAB and Ech, the only two hydrogenases found in the model sulfate reducer Desulfovibrio gigas.</title>
        <authorList>
            <person name="Morais-Silva F.O."/>
            <person name="Santos C.I."/>
            <person name="Rodrigues R."/>
            <person name="Pereira I.A."/>
            <person name="Rodrigues-Pousada C."/>
        </authorList>
    </citation>
    <scope>NUCLEOTIDE SEQUENCE [LARGE SCALE GENOMIC DNA]</scope>
    <source>
        <strain evidence="6">ATCC 19364 / DSM 1382 / NCIMB 9332 / VKM B-1759</strain>
    </source>
</reference>
<dbReference type="GO" id="GO:0005829">
    <property type="term" value="C:cytosol"/>
    <property type="evidence" value="ECO:0007669"/>
    <property type="project" value="TreeGrafter"/>
</dbReference>
<dbReference type="eggNOG" id="COG3457">
    <property type="taxonomic scope" value="Bacteria"/>
</dbReference>
<dbReference type="SUPFAM" id="SSF51419">
    <property type="entry name" value="PLP-binding barrel"/>
    <property type="match status" value="1"/>
</dbReference>
<evidence type="ECO:0000256" key="2">
    <source>
        <dbReference type="ARBA" id="ARBA00022898"/>
    </source>
</evidence>
<dbReference type="Proteomes" id="UP000016587">
    <property type="component" value="Chromosome"/>
</dbReference>
<dbReference type="RefSeq" id="WP_021761700.1">
    <property type="nucleotide sequence ID" value="NC_022444.1"/>
</dbReference>
<evidence type="ECO:0000256" key="1">
    <source>
        <dbReference type="ARBA" id="ARBA00001933"/>
    </source>
</evidence>
<protein>
    <recommendedName>
        <fullName evidence="4">Alanine racemase N-terminal domain-containing protein</fullName>
    </recommendedName>
</protein>
<organism evidence="5 6">
    <name type="scientific">Megalodesulfovibrio gigas (strain ATCC 19364 / DSM 1382 / NCIMB 9332 / VKM B-1759)</name>
    <name type="common">Desulfovibrio gigas</name>
    <dbReference type="NCBI Taxonomy" id="1121448"/>
    <lineage>
        <taxon>Bacteria</taxon>
        <taxon>Pseudomonadati</taxon>
        <taxon>Thermodesulfobacteriota</taxon>
        <taxon>Desulfovibrionia</taxon>
        <taxon>Desulfovibrionales</taxon>
        <taxon>Desulfovibrionaceae</taxon>
        <taxon>Megalodesulfovibrio</taxon>
    </lineage>
</organism>